<dbReference type="KEGG" id="vg:30685096"/>
<feature type="transmembrane region" description="Helical" evidence="1">
    <location>
        <begin position="49"/>
        <end position="71"/>
    </location>
</feature>
<dbReference type="RefSeq" id="YP_009330224.1">
    <property type="nucleotide sequence ID" value="NC_032255.1"/>
</dbReference>
<dbReference type="EMBL" id="KX151395">
    <property type="protein sequence ID" value="APO13978.1"/>
    <property type="molecule type" value="Genomic_DNA"/>
</dbReference>
<reference evidence="2 3" key="1">
    <citation type="submission" date="2016-04" db="EMBL/GenBank/DDBJ databases">
        <title>Sequence analysis of the Plodia interpunctella granulovirus genome: Discovery of an unusual inhibitor-of-apoptosis (IAP) gene.</title>
        <authorList>
            <person name="Harrison R.L."/>
            <person name="Rowley D.L."/>
            <person name="Funk C.J."/>
        </authorList>
    </citation>
    <scope>NUCLEOTIDE SEQUENCE [LARGE SCALE GENOMIC DNA]</scope>
    <source>
        <strain evidence="2">Cambridge</strain>
    </source>
</reference>
<keyword evidence="1" id="KW-0812">Transmembrane</keyword>
<accession>A0A1L5JH84</accession>
<evidence type="ECO:0000313" key="2">
    <source>
        <dbReference type="EMBL" id="APO13978.1"/>
    </source>
</evidence>
<proteinExistence type="predicted"/>
<name>A0A1L5JH84_9BBAC</name>
<dbReference type="OrthoDB" id="28748at10239"/>
<keyword evidence="1" id="KW-1133">Transmembrane helix</keyword>
<organism evidence="2 3">
    <name type="scientific">Plodia interpunctella granulovirus</name>
    <dbReference type="NCBI Taxonomy" id="262175"/>
    <lineage>
        <taxon>Viruses</taxon>
        <taxon>Viruses incertae sedis</taxon>
        <taxon>Naldaviricetes</taxon>
        <taxon>Lefavirales</taxon>
        <taxon>Baculoviridae</taxon>
        <taxon>Betabaculovirus</taxon>
        <taxon>Betabaculovirus plinterpunctellae</taxon>
    </lineage>
</organism>
<dbReference type="Proteomes" id="UP000204293">
    <property type="component" value="Segment"/>
</dbReference>
<sequence>MNKIRVNVSLLNDDSSIEPIPLKLAHGRNETPATVTTTNVDRDTDQTPMWLILFSCVFILVIVFLLSYFLIYRGNYGEQIEYDEDYGEL</sequence>
<protein>
    <submittedName>
        <fullName evidence="2">ORF92</fullName>
    </submittedName>
</protein>
<evidence type="ECO:0000313" key="3">
    <source>
        <dbReference type="Proteomes" id="UP000204293"/>
    </source>
</evidence>
<evidence type="ECO:0000256" key="1">
    <source>
        <dbReference type="SAM" id="Phobius"/>
    </source>
</evidence>
<dbReference type="GeneID" id="30685096"/>
<keyword evidence="3" id="KW-1185">Reference proteome</keyword>
<keyword evidence="1" id="KW-0472">Membrane</keyword>